<protein>
    <submittedName>
        <fullName evidence="1">Uncharacterized protein</fullName>
    </submittedName>
</protein>
<gene>
    <name evidence="1" type="ORF">TIFTF001_017329</name>
</gene>
<reference evidence="1" key="1">
    <citation type="submission" date="2023-07" db="EMBL/GenBank/DDBJ databases">
        <title>draft genome sequence of fig (Ficus carica).</title>
        <authorList>
            <person name="Takahashi T."/>
            <person name="Nishimura K."/>
        </authorList>
    </citation>
    <scope>NUCLEOTIDE SEQUENCE</scope>
</reference>
<evidence type="ECO:0000313" key="2">
    <source>
        <dbReference type="Proteomes" id="UP001187192"/>
    </source>
</evidence>
<keyword evidence="2" id="KW-1185">Reference proteome</keyword>
<dbReference type="Proteomes" id="UP001187192">
    <property type="component" value="Unassembled WGS sequence"/>
</dbReference>
<proteinExistence type="predicted"/>
<sequence length="64" mass="7014">MARGDDGNSHVVADELGVQAFRPELLDLDNRFTDVALKVRQTLTQFTAMAAQADPIDGRKDPSK</sequence>
<dbReference type="AlphaFoldDB" id="A0AA88AKZ9"/>
<evidence type="ECO:0000313" key="1">
    <source>
        <dbReference type="EMBL" id="GMN48148.1"/>
    </source>
</evidence>
<organism evidence="1 2">
    <name type="scientific">Ficus carica</name>
    <name type="common">Common fig</name>
    <dbReference type="NCBI Taxonomy" id="3494"/>
    <lineage>
        <taxon>Eukaryota</taxon>
        <taxon>Viridiplantae</taxon>
        <taxon>Streptophyta</taxon>
        <taxon>Embryophyta</taxon>
        <taxon>Tracheophyta</taxon>
        <taxon>Spermatophyta</taxon>
        <taxon>Magnoliopsida</taxon>
        <taxon>eudicotyledons</taxon>
        <taxon>Gunneridae</taxon>
        <taxon>Pentapetalae</taxon>
        <taxon>rosids</taxon>
        <taxon>fabids</taxon>
        <taxon>Rosales</taxon>
        <taxon>Moraceae</taxon>
        <taxon>Ficeae</taxon>
        <taxon>Ficus</taxon>
    </lineage>
</organism>
<name>A0AA88AKZ9_FICCA</name>
<accession>A0AA88AKZ9</accession>
<dbReference type="EMBL" id="BTGU01000027">
    <property type="protein sequence ID" value="GMN48148.1"/>
    <property type="molecule type" value="Genomic_DNA"/>
</dbReference>
<comment type="caution">
    <text evidence="1">The sequence shown here is derived from an EMBL/GenBank/DDBJ whole genome shotgun (WGS) entry which is preliminary data.</text>
</comment>